<organism evidence="2">
    <name type="scientific">Scytalidium sp</name>
    <dbReference type="NCBI Taxonomy" id="1715249"/>
    <lineage>
        <taxon>Eukaryota</taxon>
        <taxon>Fungi</taxon>
        <taxon>Dikarya</taxon>
        <taxon>Ascomycota</taxon>
        <taxon>Pezizomycotina</taxon>
        <taxon>Leotiomycetes</taxon>
        <taxon>Leotiomycetes incertae sedis</taxon>
        <taxon>Scytalidium</taxon>
    </lineage>
</organism>
<name>A0A513U0S7_9PEZI</name>
<evidence type="ECO:0000313" key="2">
    <source>
        <dbReference type="EMBL" id="QDG01228.1"/>
    </source>
</evidence>
<dbReference type="EMBL" id="MK111108">
    <property type="protein sequence ID" value="QDG01228.1"/>
    <property type="molecule type" value="Genomic_DNA"/>
</dbReference>
<feature type="domain" description="GIY-YIG" evidence="1">
    <location>
        <begin position="61"/>
        <end position="126"/>
    </location>
</feature>
<accession>A0A513U0S7</accession>
<keyword evidence="2" id="KW-0540">Nuclease</keyword>
<keyword evidence="2" id="KW-0378">Hydrolase</keyword>
<reference evidence="2" key="1">
    <citation type="journal article" name="Sci. Rep.">
        <title>Characterization of the mitochondrial genome of the pathogenic fungus Scytalidium auriculariicola (Leotiomycetes) and insights into its phylogenetics.</title>
        <authorList>
            <person name="Chen C."/>
            <person name="Li Q."/>
            <person name="Fu R."/>
            <person name="Wang J."/>
            <person name="Xiong C."/>
            <person name="Fan Z."/>
            <person name="Hu R."/>
            <person name="Zhang H."/>
            <person name="Lu D."/>
        </authorList>
    </citation>
    <scope>NUCLEOTIDE SEQUENCE</scope>
    <source>
        <tissue evidence="2">Mycelium</tissue>
    </source>
</reference>
<dbReference type="NCBIfam" id="TIGR01453">
    <property type="entry name" value="grpIintron_endo"/>
    <property type="match status" value="1"/>
</dbReference>
<dbReference type="InterPro" id="IPR000305">
    <property type="entry name" value="GIY-YIG_endonuc"/>
</dbReference>
<dbReference type="Pfam" id="PF01541">
    <property type="entry name" value="GIY-YIG"/>
    <property type="match status" value="1"/>
</dbReference>
<dbReference type="InterPro" id="IPR035901">
    <property type="entry name" value="GIY-YIG_endonuc_sf"/>
</dbReference>
<proteinExistence type="predicted"/>
<dbReference type="AlphaFoldDB" id="A0A513U0S7"/>
<dbReference type="InterPro" id="IPR006350">
    <property type="entry name" value="Intron_endoG1"/>
</dbReference>
<geneLocation type="mitochondrion" evidence="2"/>
<dbReference type="CDD" id="cd10445">
    <property type="entry name" value="GIY-YIG_bI1_like"/>
    <property type="match status" value="1"/>
</dbReference>
<dbReference type="SUPFAM" id="SSF82771">
    <property type="entry name" value="GIY-YIG endonuclease"/>
    <property type="match status" value="1"/>
</dbReference>
<evidence type="ECO:0000259" key="1">
    <source>
        <dbReference type="PROSITE" id="PS50164"/>
    </source>
</evidence>
<keyword evidence="2" id="KW-0496">Mitochondrion</keyword>
<dbReference type="PROSITE" id="PS50164">
    <property type="entry name" value="GIY_YIG"/>
    <property type="match status" value="1"/>
</dbReference>
<protein>
    <submittedName>
        <fullName evidence="2">GIY-YIG endonuclease</fullName>
    </submittedName>
</protein>
<gene>
    <name evidence="2" type="primary">orf126</name>
</gene>
<keyword evidence="2" id="KW-0255">Endonuclease</keyword>
<dbReference type="GO" id="GO:0004519">
    <property type="term" value="F:endonuclease activity"/>
    <property type="evidence" value="ECO:0007669"/>
    <property type="project" value="UniProtKB-KW"/>
</dbReference>
<sequence length="126" mass="14530">MKNLAKITSITRLAQFIQLPLRLNTLLLQRSYSSNVNTCESVVKYLDADKNKVKIFSENRNKAGVYLWTNKLNGNNYVGSSINLSVRFYTYYSLRSLAKSNRPLERALLKYGFSNFSLDILEYCNP</sequence>
<dbReference type="Gene3D" id="3.40.1440.10">
    <property type="entry name" value="GIY-YIG endonuclease"/>
    <property type="match status" value="1"/>
</dbReference>